<feature type="region of interest" description="Disordered" evidence="1">
    <location>
        <begin position="1"/>
        <end position="49"/>
    </location>
</feature>
<evidence type="ECO:0000313" key="3">
    <source>
        <dbReference type="Proteomes" id="UP000005237"/>
    </source>
</evidence>
<sequence length="252" mass="28272">EAKSENGGAKNPSREPLEEGQISETPSSQESTNERASRRKIQQPQSLNSMVTHAMVDPIVGYISERSLENVNNIEVEQQFIQQYPGYEMLDLNFISAFDYEPEQDGQPAEQQVQQDFDPVFEQIMNSAEEQNFSAASLPVEAEVVVETAKPINSAASTPNIRHPYQFPDPSPLLSPLPRGISFRVQSKETVVTAIELEPDVVESPPVAPPLPAESSPSAKRREAEHHRERKEEKEHRKERRHGEGYGLISFV</sequence>
<organism evidence="2 3">
    <name type="scientific">Caenorhabditis japonica</name>
    <dbReference type="NCBI Taxonomy" id="281687"/>
    <lineage>
        <taxon>Eukaryota</taxon>
        <taxon>Metazoa</taxon>
        <taxon>Ecdysozoa</taxon>
        <taxon>Nematoda</taxon>
        <taxon>Chromadorea</taxon>
        <taxon>Rhabditida</taxon>
        <taxon>Rhabditina</taxon>
        <taxon>Rhabditomorpha</taxon>
        <taxon>Rhabditoidea</taxon>
        <taxon>Rhabditidae</taxon>
        <taxon>Peloderinae</taxon>
        <taxon>Caenorhabditis</taxon>
    </lineage>
</organism>
<reference evidence="2" key="2">
    <citation type="submission" date="2022-06" db="UniProtKB">
        <authorList>
            <consortium name="EnsemblMetazoa"/>
        </authorList>
    </citation>
    <scope>IDENTIFICATION</scope>
    <source>
        <strain evidence="2">DF5081</strain>
    </source>
</reference>
<protein>
    <submittedName>
        <fullName evidence="2">Uncharacterized protein</fullName>
    </submittedName>
</protein>
<reference evidence="3" key="1">
    <citation type="submission" date="2010-08" db="EMBL/GenBank/DDBJ databases">
        <authorList>
            <consortium name="Caenorhabditis japonica Sequencing Consortium"/>
            <person name="Wilson R.K."/>
        </authorList>
    </citation>
    <scope>NUCLEOTIDE SEQUENCE [LARGE SCALE GENOMIC DNA]</scope>
    <source>
        <strain evidence="3">DF5081</strain>
    </source>
</reference>
<feature type="compositionally biased region" description="Polar residues" evidence="1">
    <location>
        <begin position="22"/>
        <end position="31"/>
    </location>
</feature>
<feature type="region of interest" description="Disordered" evidence="1">
    <location>
        <begin position="199"/>
        <end position="252"/>
    </location>
</feature>
<dbReference type="EnsemblMetazoa" id="CJA38892.1">
    <property type="protein sequence ID" value="CJA38892.1"/>
    <property type="gene ID" value="WBGene00214739"/>
</dbReference>
<accession>A0A8R1EP36</accession>
<dbReference type="Proteomes" id="UP000005237">
    <property type="component" value="Unassembled WGS sequence"/>
</dbReference>
<proteinExistence type="predicted"/>
<dbReference type="AlphaFoldDB" id="A0A8R1EP36"/>
<feature type="compositionally biased region" description="Basic and acidic residues" evidence="1">
    <location>
        <begin position="220"/>
        <end position="244"/>
    </location>
</feature>
<name>A0A8R1EP36_CAEJA</name>
<keyword evidence="3" id="KW-1185">Reference proteome</keyword>
<evidence type="ECO:0000256" key="1">
    <source>
        <dbReference type="SAM" id="MobiDB-lite"/>
    </source>
</evidence>
<evidence type="ECO:0000313" key="2">
    <source>
        <dbReference type="EnsemblMetazoa" id="CJA38892.1"/>
    </source>
</evidence>